<dbReference type="EMBL" id="KB446573">
    <property type="protein sequence ID" value="EME76865.1"/>
    <property type="molecule type" value="Genomic_DNA"/>
</dbReference>
<protein>
    <submittedName>
        <fullName evidence="1">Uncharacterized protein</fullName>
    </submittedName>
</protein>
<dbReference type="KEGG" id="pfj:MYCFIDRAFT_180530"/>
<organism evidence="1 2">
    <name type="scientific">Pseudocercospora fijiensis (strain CIRAD86)</name>
    <name type="common">Black leaf streak disease fungus</name>
    <name type="synonym">Mycosphaerella fijiensis</name>
    <dbReference type="NCBI Taxonomy" id="383855"/>
    <lineage>
        <taxon>Eukaryota</taxon>
        <taxon>Fungi</taxon>
        <taxon>Dikarya</taxon>
        <taxon>Ascomycota</taxon>
        <taxon>Pezizomycotina</taxon>
        <taxon>Dothideomycetes</taxon>
        <taxon>Dothideomycetidae</taxon>
        <taxon>Mycosphaerellales</taxon>
        <taxon>Mycosphaerellaceae</taxon>
        <taxon>Pseudocercospora</taxon>
    </lineage>
</organism>
<reference evidence="1 2" key="1">
    <citation type="journal article" date="2012" name="PLoS Pathog.">
        <title>Diverse lifestyles and strategies of plant pathogenesis encoded in the genomes of eighteen Dothideomycetes fungi.</title>
        <authorList>
            <person name="Ohm R.A."/>
            <person name="Feau N."/>
            <person name="Henrissat B."/>
            <person name="Schoch C.L."/>
            <person name="Horwitz B.A."/>
            <person name="Barry K.W."/>
            <person name="Condon B.J."/>
            <person name="Copeland A.C."/>
            <person name="Dhillon B."/>
            <person name="Glaser F."/>
            <person name="Hesse C.N."/>
            <person name="Kosti I."/>
            <person name="LaButti K."/>
            <person name="Lindquist E.A."/>
            <person name="Lucas S."/>
            <person name="Salamov A.A."/>
            <person name="Bradshaw R.E."/>
            <person name="Ciuffetti L."/>
            <person name="Hamelin R.C."/>
            <person name="Kema G.H.J."/>
            <person name="Lawrence C."/>
            <person name="Scott J.A."/>
            <person name="Spatafora J.W."/>
            <person name="Turgeon B.G."/>
            <person name="de Wit P.J.G.M."/>
            <person name="Zhong S."/>
            <person name="Goodwin S.B."/>
            <person name="Grigoriev I.V."/>
        </authorList>
    </citation>
    <scope>NUCLEOTIDE SEQUENCE [LARGE SCALE GENOMIC DNA]</scope>
    <source>
        <strain evidence="1 2">CIRAD86</strain>
    </source>
</reference>
<dbReference type="AlphaFoldDB" id="M2YGD1"/>
<gene>
    <name evidence="1" type="ORF">MYCFIDRAFT_180530</name>
</gene>
<evidence type="ECO:0000313" key="1">
    <source>
        <dbReference type="EMBL" id="EME76865.1"/>
    </source>
</evidence>
<keyword evidence="2" id="KW-1185">Reference proteome</keyword>
<sequence>MRLALTARRAGLKGHGWPAPSSARNASNIAGIISTDTEIHWREHWSNRDQTMKTPLLATQDHFLVPNPIFLLYDRYCLASSHCAGPDAVVVVASFAGSAETPIQIIKRNTPILLRTFPLLSAVVVDRATRDPRFAAAKHITANHIVDQEIQSATSLEHIFNHEHHRNNTELDPEQGPLWRVAFYENQSSKEPICYVALSCWHVINDGLGICELLRQLLRRPQINESIERSTPVGQFPPRIEDTIDLPLPWHWLRDSWLQSAASYLPSFLNAYPPPPPTWPVTVSKRPFESGVKRIVLEGDSNHPGWLGGGIKAFSKISGAGSVNSILHGAVAYSLYTAIKEHDKTLPSNLQFKTQTPISVRSSELGHPTTTGNYIIIAPFSFPASDLDGAKPDFTVTDLFRNYHTWIHSPTGRFIARTSAGLLRVFYELDLDRFTEWIPFYPSPKPKKLGNWIFADPPTAYERYCSRTQNLTLDAEGKADSPYTNSFQLSNTGLIKTGEWEDGLRESLKGIWWSQRPMPWGNFIYCDGESLDFLLRVLVGCEVLQSKTFDTDSAYSTASDSSGDEPAEVVHHQLGISLAWRDGVVDKEIMEALVENLKAMLNLIAATGHEGKLATSKIAELPIQDFGRRLKESIDGTEW</sequence>
<dbReference type="InterPro" id="IPR052058">
    <property type="entry name" value="Alcohol_O-acetyltransferase"/>
</dbReference>
<dbReference type="OrthoDB" id="2150604at2759"/>
<dbReference type="PANTHER" id="PTHR28037">
    <property type="entry name" value="ALCOHOL O-ACETYLTRANSFERASE 1-RELATED"/>
    <property type="match status" value="1"/>
</dbReference>
<dbReference type="eggNOG" id="ENOG502S6I1">
    <property type="taxonomic scope" value="Eukaryota"/>
</dbReference>
<dbReference type="VEuPathDB" id="FungiDB:MYCFIDRAFT_180530"/>
<proteinExistence type="predicted"/>
<evidence type="ECO:0000313" key="2">
    <source>
        <dbReference type="Proteomes" id="UP000016932"/>
    </source>
</evidence>
<dbReference type="Proteomes" id="UP000016932">
    <property type="component" value="Unassembled WGS sequence"/>
</dbReference>
<accession>M2YGD1</accession>
<dbReference type="PANTHER" id="PTHR28037:SF1">
    <property type="entry name" value="ALCOHOL O-ACETYLTRANSFERASE 1-RELATED"/>
    <property type="match status" value="1"/>
</dbReference>
<dbReference type="GeneID" id="19334440"/>
<dbReference type="RefSeq" id="XP_007932517.1">
    <property type="nucleotide sequence ID" value="XM_007934326.1"/>
</dbReference>
<dbReference type="HOGENOM" id="CLU_023591_0_0_1"/>
<name>M2YGD1_PSEFD</name>